<reference evidence="11" key="2">
    <citation type="submission" date="2021-04" db="EMBL/GenBank/DDBJ databases">
        <authorList>
            <person name="Gilroy R."/>
        </authorList>
    </citation>
    <scope>NUCLEOTIDE SEQUENCE</scope>
    <source>
        <strain evidence="11">ChiBcec2-3848</strain>
    </source>
</reference>
<proteinExistence type="inferred from homology"/>
<dbReference type="PIRSF" id="PIRSF006603">
    <property type="entry name" value="DinF"/>
    <property type="match status" value="1"/>
</dbReference>
<dbReference type="CDD" id="cd13143">
    <property type="entry name" value="MATE_MepA_like"/>
    <property type="match status" value="1"/>
</dbReference>
<dbReference type="AlphaFoldDB" id="A0A9D2PPS3"/>
<dbReference type="PANTHER" id="PTHR43823">
    <property type="entry name" value="SPORULATION PROTEIN YKVU"/>
    <property type="match status" value="1"/>
</dbReference>
<evidence type="ECO:0000256" key="6">
    <source>
        <dbReference type="ARBA" id="ARBA00022692"/>
    </source>
</evidence>
<organism evidence="11 12">
    <name type="scientific">Candidatus Blautia merdavium</name>
    <dbReference type="NCBI Taxonomy" id="2838494"/>
    <lineage>
        <taxon>Bacteria</taxon>
        <taxon>Bacillati</taxon>
        <taxon>Bacillota</taxon>
        <taxon>Clostridia</taxon>
        <taxon>Lachnospirales</taxon>
        <taxon>Lachnospiraceae</taxon>
        <taxon>Blautia</taxon>
    </lineage>
</organism>
<feature type="transmembrane region" description="Helical" evidence="10">
    <location>
        <begin position="364"/>
        <end position="388"/>
    </location>
</feature>
<keyword evidence="7 10" id="KW-1133">Transmembrane helix</keyword>
<keyword evidence="8 10" id="KW-0472">Membrane</keyword>
<keyword evidence="6 10" id="KW-0812">Transmembrane</keyword>
<feature type="transmembrane region" description="Helical" evidence="10">
    <location>
        <begin position="57"/>
        <end position="84"/>
    </location>
</feature>
<evidence type="ECO:0000256" key="1">
    <source>
        <dbReference type="ARBA" id="ARBA00004651"/>
    </source>
</evidence>
<evidence type="ECO:0000256" key="5">
    <source>
        <dbReference type="ARBA" id="ARBA00022475"/>
    </source>
</evidence>
<evidence type="ECO:0000313" key="11">
    <source>
        <dbReference type="EMBL" id="HJC63587.1"/>
    </source>
</evidence>
<evidence type="ECO:0000313" key="12">
    <source>
        <dbReference type="Proteomes" id="UP000823886"/>
    </source>
</evidence>
<dbReference type="InterPro" id="IPR045070">
    <property type="entry name" value="MATE_MepA-like"/>
</dbReference>
<feature type="transmembrane region" description="Helical" evidence="10">
    <location>
        <begin position="430"/>
        <end position="448"/>
    </location>
</feature>
<keyword evidence="9" id="KW-0046">Antibiotic resistance</keyword>
<keyword evidence="4" id="KW-0813">Transport</keyword>
<dbReference type="GO" id="GO:0046677">
    <property type="term" value="P:response to antibiotic"/>
    <property type="evidence" value="ECO:0007669"/>
    <property type="project" value="UniProtKB-KW"/>
</dbReference>
<evidence type="ECO:0000256" key="2">
    <source>
        <dbReference type="ARBA" id="ARBA00008417"/>
    </source>
</evidence>
<evidence type="ECO:0000256" key="3">
    <source>
        <dbReference type="ARBA" id="ARBA00022106"/>
    </source>
</evidence>
<feature type="transmembrane region" description="Helical" evidence="10">
    <location>
        <begin position="140"/>
        <end position="159"/>
    </location>
</feature>
<dbReference type="InterPro" id="IPR002528">
    <property type="entry name" value="MATE_fam"/>
</dbReference>
<dbReference type="NCBIfam" id="TIGR00797">
    <property type="entry name" value="matE"/>
    <property type="match status" value="1"/>
</dbReference>
<comment type="similarity">
    <text evidence="2">Belongs to the multi antimicrobial extrusion (MATE) (TC 2.A.66.1) family. MepA subfamily.</text>
</comment>
<evidence type="ECO:0000256" key="7">
    <source>
        <dbReference type="ARBA" id="ARBA00022989"/>
    </source>
</evidence>
<feature type="transmembrane region" description="Helical" evidence="10">
    <location>
        <begin position="96"/>
        <end position="117"/>
    </location>
</feature>
<dbReference type="InterPro" id="IPR048279">
    <property type="entry name" value="MdtK-like"/>
</dbReference>
<feature type="transmembrane region" description="Helical" evidence="10">
    <location>
        <begin position="400"/>
        <end position="424"/>
    </location>
</feature>
<evidence type="ECO:0000256" key="4">
    <source>
        <dbReference type="ARBA" id="ARBA00022448"/>
    </source>
</evidence>
<protein>
    <recommendedName>
        <fullName evidence="3">Multidrug export protein MepA</fullName>
    </recommendedName>
</protein>
<evidence type="ECO:0000256" key="8">
    <source>
        <dbReference type="ARBA" id="ARBA00023136"/>
    </source>
</evidence>
<comment type="caution">
    <text evidence="11">The sequence shown here is derived from an EMBL/GenBank/DDBJ whole genome shotgun (WGS) entry which is preliminary data.</text>
</comment>
<feature type="transmembrane region" description="Helical" evidence="10">
    <location>
        <begin position="20"/>
        <end position="37"/>
    </location>
</feature>
<reference evidence="11" key="1">
    <citation type="journal article" date="2021" name="PeerJ">
        <title>Extensive microbial diversity within the chicken gut microbiome revealed by metagenomics and culture.</title>
        <authorList>
            <person name="Gilroy R."/>
            <person name="Ravi A."/>
            <person name="Getino M."/>
            <person name="Pursley I."/>
            <person name="Horton D.L."/>
            <person name="Alikhan N.F."/>
            <person name="Baker D."/>
            <person name="Gharbi K."/>
            <person name="Hall N."/>
            <person name="Watson M."/>
            <person name="Adriaenssens E.M."/>
            <person name="Foster-Nyarko E."/>
            <person name="Jarju S."/>
            <person name="Secka A."/>
            <person name="Antonio M."/>
            <person name="Oren A."/>
            <person name="Chaudhuri R.R."/>
            <person name="La Ragione R."/>
            <person name="Hildebrand F."/>
            <person name="Pallen M.J."/>
        </authorList>
    </citation>
    <scope>NUCLEOTIDE SEQUENCE</scope>
    <source>
        <strain evidence="11">ChiBcec2-3848</strain>
    </source>
</reference>
<sequence length="454" mass="48362">MGKEEHDFSKGSVLGNILRLSLPLVAAQFINVLYNIVDRMYIGRIPGASSDALTGVGVAFPIITAITAFSSLIGTGGAPLCSIARGKGDEKKAEQIMGNSFFMALLAGAVLTAAGLLTKEPLLYALGASNATFGYADDYISIYLLGTLFVMISLSMNGFINCQGFARTGMLTVLIGAVLNIILDPVFIFVFHLGVKGAAIATVISQMASALWIVLFLTGKETLLKLRTASMKPELSCIKDILALGLSGFIMSATNCGVQIVCNITLKSFGGDVYVGIMTIMNSVREVLSVPATGMTQGAQPVLGYNYGAGAYQRVKSCIKIMSAICMGYTTVVWIITLIVPQAFILMFNGGEEMLRLGVPAMRIYFFGFCFMSLQFAGQSVFTGLGKARHAIFFSLLRKAVIVIPLTLWLPNVAGLGVHGVFLAEPISNFIGGTASFVTMLCTMWPVLSGKKKN</sequence>
<dbReference type="GO" id="GO:0015297">
    <property type="term" value="F:antiporter activity"/>
    <property type="evidence" value="ECO:0007669"/>
    <property type="project" value="InterPro"/>
</dbReference>
<dbReference type="EMBL" id="DWVZ01000108">
    <property type="protein sequence ID" value="HJC63587.1"/>
    <property type="molecule type" value="Genomic_DNA"/>
</dbReference>
<feature type="transmembrane region" description="Helical" evidence="10">
    <location>
        <begin position="171"/>
        <end position="191"/>
    </location>
</feature>
<dbReference type="GO" id="GO:0005886">
    <property type="term" value="C:plasma membrane"/>
    <property type="evidence" value="ECO:0007669"/>
    <property type="project" value="UniProtKB-SubCell"/>
</dbReference>
<comment type="subcellular location">
    <subcellularLocation>
        <location evidence="1">Cell membrane</location>
        <topology evidence="1">Multi-pass membrane protein</topology>
    </subcellularLocation>
</comment>
<dbReference type="PANTHER" id="PTHR43823:SF3">
    <property type="entry name" value="MULTIDRUG EXPORT PROTEIN MEPA"/>
    <property type="match status" value="1"/>
</dbReference>
<feature type="transmembrane region" description="Helical" evidence="10">
    <location>
        <begin position="321"/>
        <end position="344"/>
    </location>
</feature>
<feature type="transmembrane region" description="Helical" evidence="10">
    <location>
        <begin position="197"/>
        <end position="217"/>
    </location>
</feature>
<keyword evidence="5" id="KW-1003">Cell membrane</keyword>
<evidence type="ECO:0000256" key="10">
    <source>
        <dbReference type="SAM" id="Phobius"/>
    </source>
</evidence>
<dbReference type="Pfam" id="PF01554">
    <property type="entry name" value="MatE"/>
    <property type="match status" value="2"/>
</dbReference>
<accession>A0A9D2PPS3</accession>
<gene>
    <name evidence="11" type="ORF">H9753_08220</name>
</gene>
<dbReference type="GO" id="GO:0042910">
    <property type="term" value="F:xenobiotic transmembrane transporter activity"/>
    <property type="evidence" value="ECO:0007669"/>
    <property type="project" value="InterPro"/>
</dbReference>
<name>A0A9D2PPS3_9FIRM</name>
<dbReference type="InterPro" id="IPR051327">
    <property type="entry name" value="MATE_MepA_subfamily"/>
</dbReference>
<evidence type="ECO:0000256" key="9">
    <source>
        <dbReference type="ARBA" id="ARBA00023251"/>
    </source>
</evidence>
<dbReference type="Proteomes" id="UP000823886">
    <property type="component" value="Unassembled WGS sequence"/>
</dbReference>